<feature type="signal peptide" evidence="5">
    <location>
        <begin position="1"/>
        <end position="26"/>
    </location>
</feature>
<dbReference type="GO" id="GO:0042545">
    <property type="term" value="P:cell wall modification"/>
    <property type="evidence" value="ECO:0007669"/>
    <property type="project" value="UniProtKB-UniRule"/>
</dbReference>
<dbReference type="Pfam" id="PF01095">
    <property type="entry name" value="Pectinesterase"/>
    <property type="match status" value="1"/>
</dbReference>
<dbReference type="InterPro" id="IPR012291">
    <property type="entry name" value="CBM2_carb-bd_dom_sf"/>
</dbReference>
<evidence type="ECO:0000256" key="6">
    <source>
        <dbReference type="SAM" id="MobiDB-lite"/>
    </source>
</evidence>
<evidence type="ECO:0000256" key="3">
    <source>
        <dbReference type="ARBA" id="ARBA00023085"/>
    </source>
</evidence>
<dbReference type="Pfam" id="PF00553">
    <property type="entry name" value="CBM_2"/>
    <property type="match status" value="1"/>
</dbReference>
<feature type="region of interest" description="Disordered" evidence="6">
    <location>
        <begin position="129"/>
        <end position="190"/>
    </location>
</feature>
<dbReference type="RefSeq" id="WP_256095832.1">
    <property type="nucleotide sequence ID" value="NZ_FMCT01000015.1"/>
</dbReference>
<dbReference type="PANTHER" id="PTHR31321:SF57">
    <property type="entry name" value="PECTINESTERASE 53-RELATED"/>
    <property type="match status" value="1"/>
</dbReference>
<dbReference type="InterPro" id="IPR008965">
    <property type="entry name" value="CBM2/CBM3_carb-bd_dom_sf"/>
</dbReference>
<name>A0A1C5ANV8_9ACTN</name>
<dbReference type="GO" id="GO:0009279">
    <property type="term" value="C:cell outer membrane"/>
    <property type="evidence" value="ECO:0007669"/>
    <property type="project" value="TreeGrafter"/>
</dbReference>
<comment type="catalytic activity">
    <reaction evidence="5">
        <text>[(1-&gt;4)-alpha-D-galacturonosyl methyl ester](n) + n H2O = [(1-&gt;4)-alpha-D-galacturonosyl](n) + n methanol + n H(+)</text>
        <dbReference type="Rhea" id="RHEA:22380"/>
        <dbReference type="Rhea" id="RHEA-COMP:14570"/>
        <dbReference type="Rhea" id="RHEA-COMP:14573"/>
        <dbReference type="ChEBI" id="CHEBI:15377"/>
        <dbReference type="ChEBI" id="CHEBI:15378"/>
        <dbReference type="ChEBI" id="CHEBI:17790"/>
        <dbReference type="ChEBI" id="CHEBI:140522"/>
        <dbReference type="ChEBI" id="CHEBI:140523"/>
        <dbReference type="EC" id="3.1.1.11"/>
    </reaction>
</comment>
<proteinExistence type="inferred from homology"/>
<gene>
    <name evidence="8" type="ORF">GA0070563_11581</name>
</gene>
<evidence type="ECO:0000313" key="9">
    <source>
        <dbReference type="Proteomes" id="UP000183585"/>
    </source>
</evidence>
<dbReference type="EMBL" id="FMCT01000015">
    <property type="protein sequence ID" value="SCF46833.1"/>
    <property type="molecule type" value="Genomic_DNA"/>
</dbReference>
<dbReference type="Gene3D" id="2.60.40.290">
    <property type="match status" value="1"/>
</dbReference>
<dbReference type="GO" id="GO:0030247">
    <property type="term" value="F:polysaccharide binding"/>
    <property type="evidence" value="ECO:0007669"/>
    <property type="project" value="UniProtKB-UniRule"/>
</dbReference>
<feature type="chain" id="PRO_5039755474" description="Pectinesterase" evidence="5">
    <location>
        <begin position="27"/>
        <end position="476"/>
    </location>
</feature>
<dbReference type="Gene3D" id="2.160.20.10">
    <property type="entry name" value="Single-stranded right-handed beta-helix, Pectin lyase-like"/>
    <property type="match status" value="1"/>
</dbReference>
<dbReference type="PROSITE" id="PS51318">
    <property type="entry name" value="TAT"/>
    <property type="match status" value="1"/>
</dbReference>
<protein>
    <recommendedName>
        <fullName evidence="5">Pectinesterase</fullName>
        <ecNumber evidence="5">3.1.1.11</ecNumber>
    </recommendedName>
</protein>
<dbReference type="UniPathway" id="UPA00545">
    <property type="reaction ID" value="UER00823"/>
</dbReference>
<dbReference type="GO" id="GO:0045490">
    <property type="term" value="P:pectin catabolic process"/>
    <property type="evidence" value="ECO:0007669"/>
    <property type="project" value="UniProtKB-UniRule"/>
</dbReference>
<dbReference type="PROSITE" id="PS00503">
    <property type="entry name" value="PECTINESTERASE_2"/>
    <property type="match status" value="1"/>
</dbReference>
<dbReference type="InterPro" id="IPR006311">
    <property type="entry name" value="TAT_signal"/>
</dbReference>
<keyword evidence="9" id="KW-1185">Reference proteome</keyword>
<dbReference type="Proteomes" id="UP000183585">
    <property type="component" value="Unassembled WGS sequence"/>
</dbReference>
<evidence type="ECO:0000256" key="2">
    <source>
        <dbReference type="ARBA" id="ARBA00022801"/>
    </source>
</evidence>
<accession>A0A1C5ANV8</accession>
<keyword evidence="2 5" id="KW-0378">Hydrolase</keyword>
<feature type="compositionally biased region" description="Low complexity" evidence="6">
    <location>
        <begin position="137"/>
        <end position="147"/>
    </location>
</feature>
<dbReference type="SUPFAM" id="SSF51126">
    <property type="entry name" value="Pectin lyase-like"/>
    <property type="match status" value="1"/>
</dbReference>
<dbReference type="GO" id="GO:0030599">
    <property type="term" value="F:pectinesterase activity"/>
    <property type="evidence" value="ECO:0007669"/>
    <property type="project" value="UniProtKB-UniRule"/>
</dbReference>
<dbReference type="InterPro" id="IPR011050">
    <property type="entry name" value="Pectin_lyase_fold/virulence"/>
</dbReference>
<evidence type="ECO:0000256" key="4">
    <source>
        <dbReference type="PROSITE-ProRule" id="PRU10040"/>
    </source>
</evidence>
<comment type="similarity">
    <text evidence="1">Belongs to the pectinesterase family.</text>
</comment>
<evidence type="ECO:0000259" key="7">
    <source>
        <dbReference type="PROSITE" id="PS51173"/>
    </source>
</evidence>
<sequence length="476" mass="49728">MNVLSRRRRVLSVAAAALTTATTVVAGVATTGSAQAAAGCQVTYAVASQWDGGFSATIKIKNLGDAVNGWRLGWTFTAGQAVTQSWGFTASPASGNVVATNADYTASIPTNGTVDVGFNGSWNNSSNPAPTVFTLNGTACTGTTTPTTAPPTTPPPTTAPPTTPPPTTPPPTTPPATTPPPAGTPTVAADGTGTYRTVQAAINAVPTNNSSRVTITIKPGTYREVVTVPANKPHITLRGLGSSPSNTVLVYNNYAATHGTFNSASMFVYGANFVAENLTISNDYVENWNNSDQQAVALHLNADRAVLRNVRLLGDQDTFLVNDNTRAYVVDSYVEGTVDFIFGGGTVVLDRASIYEKRSTGGPITAARTPATKTYGMLIYRSTITGATGNTTNLGRPWGPTAQVLYRESSLSGTIKTAQPWTDMSGNAWQNARFLEYRNTGAGAGVNSNRPQLSDAQAANYTPQKYLAGSDGWNPL</sequence>
<dbReference type="InterPro" id="IPR033131">
    <property type="entry name" value="Pectinesterase_Asp_AS"/>
</dbReference>
<dbReference type="SMART" id="SM00637">
    <property type="entry name" value="CBD_II"/>
    <property type="match status" value="1"/>
</dbReference>
<dbReference type="AlphaFoldDB" id="A0A1C5ANV8"/>
<dbReference type="SUPFAM" id="SSF49384">
    <property type="entry name" value="Carbohydrate-binding domain"/>
    <property type="match status" value="1"/>
</dbReference>
<feature type="domain" description="CBM2" evidence="7">
    <location>
        <begin position="33"/>
        <end position="143"/>
    </location>
</feature>
<organism evidence="8 9">
    <name type="scientific">Micromonospora carbonacea</name>
    <dbReference type="NCBI Taxonomy" id="47853"/>
    <lineage>
        <taxon>Bacteria</taxon>
        <taxon>Bacillati</taxon>
        <taxon>Actinomycetota</taxon>
        <taxon>Actinomycetes</taxon>
        <taxon>Micromonosporales</taxon>
        <taxon>Micromonosporaceae</taxon>
        <taxon>Micromonospora</taxon>
    </lineage>
</organism>
<dbReference type="EC" id="3.1.1.11" evidence="5"/>
<comment type="pathway">
    <text evidence="5">Glycan metabolism; pectin degradation; 2-dehydro-3-deoxy-D-gluconate from pectin: step 1/5.</text>
</comment>
<evidence type="ECO:0000256" key="1">
    <source>
        <dbReference type="ARBA" id="ARBA00008891"/>
    </source>
</evidence>
<dbReference type="InterPro" id="IPR012334">
    <property type="entry name" value="Pectin_lyas_fold"/>
</dbReference>
<keyword evidence="5" id="KW-0732">Signal</keyword>
<dbReference type="GO" id="GO:0004553">
    <property type="term" value="F:hydrolase activity, hydrolyzing O-glycosyl compounds"/>
    <property type="evidence" value="ECO:0007669"/>
    <property type="project" value="InterPro"/>
</dbReference>
<evidence type="ECO:0000313" key="8">
    <source>
        <dbReference type="EMBL" id="SCF46833.1"/>
    </source>
</evidence>
<dbReference type="STRING" id="47853.TK50_14315"/>
<dbReference type="PROSITE" id="PS51173">
    <property type="entry name" value="CBM2"/>
    <property type="match status" value="1"/>
</dbReference>
<dbReference type="InterPro" id="IPR000070">
    <property type="entry name" value="Pectinesterase_cat"/>
</dbReference>
<feature type="compositionally biased region" description="Pro residues" evidence="6">
    <location>
        <begin position="148"/>
        <end position="183"/>
    </location>
</feature>
<reference evidence="9" key="1">
    <citation type="submission" date="2016-06" db="EMBL/GenBank/DDBJ databases">
        <authorList>
            <person name="Varghese N."/>
            <person name="Submissions Spin"/>
        </authorList>
    </citation>
    <scope>NUCLEOTIDE SEQUENCE [LARGE SCALE GENOMIC DNA]</scope>
    <source>
        <strain evidence="9">DSM 43168</strain>
    </source>
</reference>
<dbReference type="PANTHER" id="PTHR31321">
    <property type="entry name" value="ACYL-COA THIOESTER HYDROLASE YBHC-RELATED"/>
    <property type="match status" value="1"/>
</dbReference>
<evidence type="ECO:0000256" key="5">
    <source>
        <dbReference type="RuleBase" id="RU000589"/>
    </source>
</evidence>
<feature type="active site" evidence="4">
    <location>
        <position position="339"/>
    </location>
</feature>
<keyword evidence="3 5" id="KW-0063">Aspartyl esterase</keyword>
<dbReference type="InterPro" id="IPR001919">
    <property type="entry name" value="CBD2"/>
</dbReference>